<name>A0ABS6CDZ6_9ACTN</name>
<protein>
    <recommendedName>
        <fullName evidence="3">HTH cro/C1-type domain-containing protein</fullName>
    </recommendedName>
</protein>
<accession>A0ABS6CDZ6</accession>
<reference evidence="1 2" key="1">
    <citation type="submission" date="2021-06" db="EMBL/GenBank/DDBJ databases">
        <authorList>
            <person name="Pan X."/>
        </authorList>
    </citation>
    <scope>NUCLEOTIDE SEQUENCE [LARGE SCALE GENOMIC DNA]</scope>
    <source>
        <strain evidence="1 2">4503</strain>
    </source>
</reference>
<dbReference type="EMBL" id="JAHLEM010000114">
    <property type="protein sequence ID" value="MBU3864990.1"/>
    <property type="molecule type" value="Genomic_DNA"/>
</dbReference>
<keyword evidence="2" id="KW-1185">Reference proteome</keyword>
<evidence type="ECO:0000313" key="2">
    <source>
        <dbReference type="Proteomes" id="UP000720508"/>
    </source>
</evidence>
<organism evidence="1 2">
    <name type="scientific">Streptomyces niphimycinicus</name>
    <dbReference type="NCBI Taxonomy" id="2842201"/>
    <lineage>
        <taxon>Bacteria</taxon>
        <taxon>Bacillati</taxon>
        <taxon>Actinomycetota</taxon>
        <taxon>Actinomycetes</taxon>
        <taxon>Kitasatosporales</taxon>
        <taxon>Streptomycetaceae</taxon>
        <taxon>Streptomyces</taxon>
    </lineage>
</organism>
<sequence length="347" mass="38204">MANDRLRRLRLGREWTQGDLAAKVSDRIEAATGRKPPIDSNMVSRLERGVITWPNAEYRAALRKVFGVATDTELGLFPKRTRQDREEVSESKRRDFLTVPLANILPEVIPAPTKLGLKDVEDLSDRTYALEEWDRRTGGVATRHLAFAELRGAVDLTKSSMGPRVRDRLCSAIANLADLSAWAAFDSGMTSPARKTFSLGLDAARESEDQGILCHVATGLARQEIAARASDEALALADMAMGDVPLSALAMIAAVKAQAYALKGDEAEVMRQISLAESIYSRVTDLRSEPRWMWYFTDHKLLGETGDALFILSTVTGRTVNELVARMRRSVDSQTSNRARAKAIGTA</sequence>
<proteinExistence type="predicted"/>
<comment type="caution">
    <text evidence="1">The sequence shown here is derived from an EMBL/GenBank/DDBJ whole genome shotgun (WGS) entry which is preliminary data.</text>
</comment>
<evidence type="ECO:0000313" key="1">
    <source>
        <dbReference type="EMBL" id="MBU3864990.1"/>
    </source>
</evidence>
<dbReference type="Proteomes" id="UP000720508">
    <property type="component" value="Unassembled WGS sequence"/>
</dbReference>
<gene>
    <name evidence="1" type="ORF">KN815_13160</name>
</gene>
<evidence type="ECO:0008006" key="3">
    <source>
        <dbReference type="Google" id="ProtNLM"/>
    </source>
</evidence>
<dbReference type="RefSeq" id="WP_216341987.1">
    <property type="nucleotide sequence ID" value="NZ_JAHLEM010000114.1"/>
</dbReference>